<proteinExistence type="predicted"/>
<keyword evidence="2" id="KW-0812">Transmembrane</keyword>
<dbReference type="InterPro" id="IPR039076">
    <property type="entry name" value="DivIC"/>
</dbReference>
<dbReference type="Proteomes" id="UP000198935">
    <property type="component" value="Unassembled WGS sequence"/>
</dbReference>
<organism evidence="3 4">
    <name type="scientific">Evansella caseinilytica</name>
    <dbReference type="NCBI Taxonomy" id="1503961"/>
    <lineage>
        <taxon>Bacteria</taxon>
        <taxon>Bacillati</taxon>
        <taxon>Bacillota</taxon>
        <taxon>Bacilli</taxon>
        <taxon>Bacillales</taxon>
        <taxon>Bacillaceae</taxon>
        <taxon>Evansella</taxon>
    </lineage>
</organism>
<dbReference type="STRING" id="1503961.SAMN05421736_12722"/>
<keyword evidence="2" id="KW-0472">Membrane</keyword>
<evidence type="ECO:0000313" key="4">
    <source>
        <dbReference type="Proteomes" id="UP000198935"/>
    </source>
</evidence>
<dbReference type="AlphaFoldDB" id="A0A1H3UV73"/>
<keyword evidence="1" id="KW-0175">Coiled coil</keyword>
<evidence type="ECO:0000313" key="3">
    <source>
        <dbReference type="EMBL" id="SDZ66350.1"/>
    </source>
</evidence>
<dbReference type="PANTHER" id="PTHR40027:SF1">
    <property type="entry name" value="CELL DIVISION PROTEIN DIVIC"/>
    <property type="match status" value="1"/>
</dbReference>
<gene>
    <name evidence="3" type="ORF">SAMN05421736_12722</name>
</gene>
<sequence length="129" mass="15431">MRNKPNSNKVRRLTTEYMDKQAYLHEQRQRRRKGLIRRLLVFSCVIIIFAVFIVTTLVNQQATIQEQKQVSEELENDLLSLQKKEEMLKEEIELLQDMEYIAEIARRDFFLTFPGETLFQIPRSSTYSD</sequence>
<dbReference type="PANTHER" id="PTHR40027">
    <property type="entry name" value="CELL DIVISION PROTEIN DIVIC"/>
    <property type="match status" value="1"/>
</dbReference>
<reference evidence="4" key="1">
    <citation type="submission" date="2016-10" db="EMBL/GenBank/DDBJ databases">
        <authorList>
            <person name="Varghese N."/>
            <person name="Submissions S."/>
        </authorList>
    </citation>
    <scope>NUCLEOTIDE SEQUENCE [LARGE SCALE GENOMIC DNA]</scope>
    <source>
        <strain evidence="4">SP</strain>
    </source>
</reference>
<evidence type="ECO:0000256" key="2">
    <source>
        <dbReference type="SAM" id="Phobius"/>
    </source>
</evidence>
<protein>
    <submittedName>
        <fullName evidence="3">Cell division protein DivIC</fullName>
    </submittedName>
</protein>
<keyword evidence="4" id="KW-1185">Reference proteome</keyword>
<dbReference type="Pfam" id="PF04977">
    <property type="entry name" value="DivIC"/>
    <property type="match status" value="1"/>
</dbReference>
<dbReference type="GO" id="GO:0051301">
    <property type="term" value="P:cell division"/>
    <property type="evidence" value="ECO:0007669"/>
    <property type="project" value="UniProtKB-KW"/>
</dbReference>
<name>A0A1H3UV73_9BACI</name>
<keyword evidence="3" id="KW-0131">Cell cycle</keyword>
<dbReference type="EMBL" id="FNPI01000027">
    <property type="protein sequence ID" value="SDZ66350.1"/>
    <property type="molecule type" value="Genomic_DNA"/>
</dbReference>
<feature type="coiled-coil region" evidence="1">
    <location>
        <begin position="57"/>
        <end position="98"/>
    </location>
</feature>
<dbReference type="OrthoDB" id="2991180at2"/>
<keyword evidence="2" id="KW-1133">Transmembrane helix</keyword>
<evidence type="ECO:0000256" key="1">
    <source>
        <dbReference type="SAM" id="Coils"/>
    </source>
</evidence>
<feature type="transmembrane region" description="Helical" evidence="2">
    <location>
        <begin position="39"/>
        <end position="58"/>
    </location>
</feature>
<keyword evidence="3" id="KW-0132">Cell division</keyword>
<dbReference type="InterPro" id="IPR007060">
    <property type="entry name" value="FtsL/DivIC"/>
</dbReference>
<accession>A0A1H3UV73</accession>